<dbReference type="Proteomes" id="UP000820818">
    <property type="component" value="Unassembled WGS sequence"/>
</dbReference>
<organism evidence="2 3">
    <name type="scientific">Daphnia sinensis</name>
    <dbReference type="NCBI Taxonomy" id="1820382"/>
    <lineage>
        <taxon>Eukaryota</taxon>
        <taxon>Metazoa</taxon>
        <taxon>Ecdysozoa</taxon>
        <taxon>Arthropoda</taxon>
        <taxon>Crustacea</taxon>
        <taxon>Branchiopoda</taxon>
        <taxon>Diplostraca</taxon>
        <taxon>Cladocera</taxon>
        <taxon>Anomopoda</taxon>
        <taxon>Daphniidae</taxon>
        <taxon>Daphnia</taxon>
        <taxon>Daphnia similis group</taxon>
    </lineage>
</organism>
<sequence length="122" mass="13429">MDTRDRQAAAIADSKMRNDLRSRSLAPLPIGKSVRVQDPISKLRSHVGVVVAIGRYCAFRIKFARSGRQRKRRENDASQAAKQLDTDGTGARGDNGSTAPRTPLPASRRSGCRRQPKIIDSM</sequence>
<evidence type="ECO:0000313" key="3">
    <source>
        <dbReference type="Proteomes" id="UP000820818"/>
    </source>
</evidence>
<protein>
    <submittedName>
        <fullName evidence="2">Uncharacterized protein</fullName>
    </submittedName>
</protein>
<name>A0AAD5PNM5_9CRUS</name>
<dbReference type="AlphaFoldDB" id="A0AAD5PNM5"/>
<dbReference type="EMBL" id="WJBH02000028">
    <property type="protein sequence ID" value="KAI9551234.1"/>
    <property type="molecule type" value="Genomic_DNA"/>
</dbReference>
<reference evidence="2" key="1">
    <citation type="submission" date="2022-05" db="EMBL/GenBank/DDBJ databases">
        <title>A multi-omics perspective on studying reproductive biology in Daphnia sinensis.</title>
        <authorList>
            <person name="Jia J."/>
        </authorList>
    </citation>
    <scope>NUCLEOTIDE SEQUENCE</scope>
    <source>
        <strain evidence="2">WSL</strain>
    </source>
</reference>
<proteinExistence type="predicted"/>
<accession>A0AAD5PNM5</accession>
<gene>
    <name evidence="2" type="ORF">GHT06_004492</name>
</gene>
<evidence type="ECO:0000313" key="2">
    <source>
        <dbReference type="EMBL" id="KAI9551234.1"/>
    </source>
</evidence>
<comment type="caution">
    <text evidence="2">The sequence shown here is derived from an EMBL/GenBank/DDBJ whole genome shotgun (WGS) entry which is preliminary data.</text>
</comment>
<feature type="region of interest" description="Disordered" evidence="1">
    <location>
        <begin position="67"/>
        <end position="122"/>
    </location>
</feature>
<keyword evidence="3" id="KW-1185">Reference proteome</keyword>
<evidence type="ECO:0000256" key="1">
    <source>
        <dbReference type="SAM" id="MobiDB-lite"/>
    </source>
</evidence>